<dbReference type="EMBL" id="CP027665">
    <property type="protein sequence ID" value="AVO39066.1"/>
    <property type="molecule type" value="Genomic_DNA"/>
</dbReference>
<dbReference type="PANTHER" id="PTHR42839">
    <property type="entry name" value="ISOCHORISMATE SYNTHASE ENTC"/>
    <property type="match status" value="1"/>
</dbReference>
<evidence type="ECO:0000313" key="3">
    <source>
        <dbReference type="EMBL" id="AVO39066.1"/>
    </source>
</evidence>
<feature type="region of interest" description="Disordered" evidence="1">
    <location>
        <begin position="124"/>
        <end position="146"/>
    </location>
</feature>
<evidence type="ECO:0000313" key="4">
    <source>
        <dbReference type="Proteomes" id="UP000237655"/>
    </source>
</evidence>
<dbReference type="Proteomes" id="UP000237655">
    <property type="component" value="Chromosome"/>
</dbReference>
<dbReference type="KEGG" id="thas:C6Y53_16010"/>
<organism evidence="3 4">
    <name type="scientific">Pukyongiella litopenaei</name>
    <dbReference type="NCBI Taxonomy" id="2605946"/>
    <lineage>
        <taxon>Bacteria</taxon>
        <taxon>Pseudomonadati</taxon>
        <taxon>Pseudomonadota</taxon>
        <taxon>Alphaproteobacteria</taxon>
        <taxon>Rhodobacterales</taxon>
        <taxon>Paracoccaceae</taxon>
        <taxon>Pukyongiella</taxon>
    </lineage>
</organism>
<dbReference type="SUPFAM" id="SSF56322">
    <property type="entry name" value="ADC synthase"/>
    <property type="match status" value="1"/>
</dbReference>
<feature type="domain" description="Chorismate-utilising enzyme C-terminal" evidence="2">
    <location>
        <begin position="150"/>
        <end position="402"/>
    </location>
</feature>
<reference evidence="4" key="1">
    <citation type="submission" date="2018-03" db="EMBL/GenBank/DDBJ databases">
        <title>Genomic analysis of the strain SH-1 isolated from shrimp intestine.</title>
        <authorList>
            <person name="Kim Y.-S."/>
            <person name="Kim S.-E."/>
            <person name="Kim K.-H."/>
        </authorList>
    </citation>
    <scope>NUCLEOTIDE SEQUENCE [LARGE SCALE GENOMIC DNA]</scope>
    <source>
        <strain evidence="4">SH-1</strain>
    </source>
</reference>
<dbReference type="Gene3D" id="3.60.120.10">
    <property type="entry name" value="Anthranilate synthase"/>
    <property type="match status" value="1"/>
</dbReference>
<gene>
    <name evidence="3" type="ORF">C6Y53_16010</name>
</gene>
<sequence>MAVEHRPPAGAVSGRQEKARPMTKITPQQRAACRLCVTENLPFALWREPGDDGFRMICGSGAPRVEPVFGGSGGQPAFVMAPFRTDDGNRAWHLPAEVLITADGARFWTGAGFSQTPVTPAQSRLAGGAEGGGIQAPATTVPVPEPVSAPDYEARVTRAVAAIHAGACDKIVLSRVDARDLPVGHDLCALADDLARVHPHAFVSLVSSQPTGTWLTATPEILLHADDTGLRTMALAGTQWPDPDSDPDTDPADLIWSDKIVEEQGFVAAFIRDAFAAEGIAGVSETPPATVRAANLYHLRSDFRAPAAPEPQLAGLLRRLHPTSAVCGMPRAGAHDFILAEEGDTRSFYTGYLGPKRVGAGTRLYVNLRSARVLRDRILLHVGGGIVAASDPALEWQETVEKTRTIGQVL</sequence>
<dbReference type="PANTHER" id="PTHR42839:SF2">
    <property type="entry name" value="ISOCHORISMATE SYNTHASE ENTC"/>
    <property type="match status" value="1"/>
</dbReference>
<dbReference type="Pfam" id="PF00425">
    <property type="entry name" value="Chorismate_bind"/>
    <property type="match status" value="1"/>
</dbReference>
<proteinExistence type="predicted"/>
<dbReference type="AlphaFoldDB" id="A0A2S0MT47"/>
<dbReference type="InterPro" id="IPR015890">
    <property type="entry name" value="Chorismate_C"/>
</dbReference>
<evidence type="ECO:0000259" key="2">
    <source>
        <dbReference type="Pfam" id="PF00425"/>
    </source>
</evidence>
<dbReference type="InterPro" id="IPR005801">
    <property type="entry name" value="ADC_synthase"/>
</dbReference>
<name>A0A2S0MT47_9RHOB</name>
<feature type="compositionally biased region" description="Low complexity" evidence="1">
    <location>
        <begin position="136"/>
        <end position="146"/>
    </location>
</feature>
<feature type="region of interest" description="Disordered" evidence="1">
    <location>
        <begin position="1"/>
        <end position="25"/>
    </location>
</feature>
<evidence type="ECO:0000256" key="1">
    <source>
        <dbReference type="SAM" id="MobiDB-lite"/>
    </source>
</evidence>
<keyword evidence="4" id="KW-1185">Reference proteome</keyword>
<protein>
    <recommendedName>
        <fullName evidence="2">Chorismate-utilising enzyme C-terminal domain-containing protein</fullName>
    </recommendedName>
</protein>
<accession>A0A2S0MT47</accession>